<sequence length="165" mass="17362">MTTKTDFTEEEWTRVVRAPLVAGMAVSLADPGGPIEATKESVASLKSATNPPSREQLLAEVALEVQAMAQERHNPLSGFKLAKDRPPGEQVLDELRGVHRIVADKATPEEQEAFGEWLVVAAQAAADAAKEGGFMGIGAERVSAGEREMLTSIRAAVAGDAPATG</sequence>
<keyword evidence="2" id="KW-1185">Reference proteome</keyword>
<reference evidence="1" key="1">
    <citation type="submission" date="2021-06" db="EMBL/GenBank/DDBJ databases">
        <title>Complete genome sequence of Nocardioides sp. G188.</title>
        <authorList>
            <person name="Im W.-T."/>
        </authorList>
    </citation>
    <scope>NUCLEOTIDE SEQUENCE</scope>
    <source>
        <strain evidence="1">G188</strain>
    </source>
</reference>
<organism evidence="1 2">
    <name type="scientific">Nocardioides panacis</name>
    <dbReference type="NCBI Taxonomy" id="2849501"/>
    <lineage>
        <taxon>Bacteria</taxon>
        <taxon>Bacillati</taxon>
        <taxon>Actinomycetota</taxon>
        <taxon>Actinomycetes</taxon>
        <taxon>Propionibacteriales</taxon>
        <taxon>Nocardioidaceae</taxon>
        <taxon>Nocardioides</taxon>
    </lineage>
</organism>
<gene>
    <name evidence="1" type="ORF">KRR39_02200</name>
</gene>
<dbReference type="KEGG" id="nps:KRR39_02200"/>
<proteinExistence type="predicted"/>
<evidence type="ECO:0000313" key="2">
    <source>
        <dbReference type="Proteomes" id="UP000683575"/>
    </source>
</evidence>
<accession>A0A975Y0P3</accession>
<dbReference type="EMBL" id="CP077062">
    <property type="protein sequence ID" value="QWZ08693.1"/>
    <property type="molecule type" value="Genomic_DNA"/>
</dbReference>
<dbReference type="AlphaFoldDB" id="A0A975Y0P3"/>
<dbReference type="Proteomes" id="UP000683575">
    <property type="component" value="Chromosome"/>
</dbReference>
<protein>
    <submittedName>
        <fullName evidence="1">Uncharacterized protein</fullName>
    </submittedName>
</protein>
<name>A0A975Y0P3_9ACTN</name>
<evidence type="ECO:0000313" key="1">
    <source>
        <dbReference type="EMBL" id="QWZ08693.1"/>
    </source>
</evidence>
<dbReference type="RefSeq" id="WP_216940366.1">
    <property type="nucleotide sequence ID" value="NZ_CP077062.1"/>
</dbReference>